<sequence>MLNPRLVHDNEKSLYIFCLLFSIVVYVSLIISIIGIIYIIAGIIAALFVQGLMMGHIRANGIKITEQQFPSFYHTAHRIGKEMGLSRLPDIFVLQSDGMLNAFATRFMGRNYVVLYSNLFELIETGDEEELSFILAHEFAHIKRNHISKNLLILPALWFPFLGKAYSRGCEFTCDRIAAAYIGNAPAAIQGLVILAIGRTLYKHVNISDYVLESSKERGFFVWLSHIVSTHPPLPVRISKIENMHLYPQHYGYTSKSFEASVQS</sequence>
<dbReference type="PANTHER" id="PTHR43221:SF1">
    <property type="entry name" value="PROTEASE HTPX"/>
    <property type="match status" value="1"/>
</dbReference>
<feature type="transmembrane region" description="Helical" evidence="12">
    <location>
        <begin position="20"/>
        <end position="49"/>
    </location>
</feature>
<keyword evidence="6 11" id="KW-0378">Hydrolase</keyword>
<dbReference type="GO" id="GO:0006508">
    <property type="term" value="P:proteolysis"/>
    <property type="evidence" value="ECO:0007669"/>
    <property type="project" value="UniProtKB-KW"/>
</dbReference>
<dbReference type="Gene3D" id="3.30.2010.10">
    <property type="entry name" value="Metalloproteases ('zincins'), catalytic domain"/>
    <property type="match status" value="1"/>
</dbReference>
<comment type="similarity">
    <text evidence="11">Belongs to the peptidase M48 family.</text>
</comment>
<dbReference type="GO" id="GO:0046872">
    <property type="term" value="F:metal ion binding"/>
    <property type="evidence" value="ECO:0007669"/>
    <property type="project" value="UniProtKB-KW"/>
</dbReference>
<dbReference type="GO" id="GO:0005886">
    <property type="term" value="C:plasma membrane"/>
    <property type="evidence" value="ECO:0007669"/>
    <property type="project" value="UniProtKB-SubCell"/>
</dbReference>
<evidence type="ECO:0000256" key="8">
    <source>
        <dbReference type="ARBA" id="ARBA00022989"/>
    </source>
</evidence>
<evidence type="ECO:0000256" key="12">
    <source>
        <dbReference type="SAM" id="Phobius"/>
    </source>
</evidence>
<comment type="subcellular location">
    <subcellularLocation>
        <location evidence="1">Cell membrane</location>
        <topology evidence="1">Multi-pass membrane protein</topology>
    </subcellularLocation>
</comment>
<reference evidence="14 15" key="1">
    <citation type="submission" date="2015-01" db="EMBL/GenBank/DDBJ databases">
        <title>Paenibacillus swuensis/DY6/whole genome sequencing.</title>
        <authorList>
            <person name="Kim M.K."/>
            <person name="Srinivasan S."/>
            <person name="Lee J.-J."/>
        </authorList>
    </citation>
    <scope>NUCLEOTIDE SEQUENCE [LARGE SCALE GENOMIC DNA]</scope>
    <source>
        <strain evidence="14 15">DY6</strain>
    </source>
</reference>
<keyword evidence="8 12" id="KW-1133">Transmembrane helix</keyword>
<keyword evidence="9 11" id="KW-0482">Metalloprotease</keyword>
<comment type="cofactor">
    <cofactor evidence="11">
        <name>Zn(2+)</name>
        <dbReference type="ChEBI" id="CHEBI:29105"/>
    </cofactor>
    <text evidence="11">Binds 1 zinc ion per subunit.</text>
</comment>
<dbReference type="PANTHER" id="PTHR43221">
    <property type="entry name" value="PROTEASE HTPX"/>
    <property type="match status" value="1"/>
</dbReference>
<dbReference type="STRING" id="1178515.SY83_12005"/>
<evidence type="ECO:0000256" key="11">
    <source>
        <dbReference type="RuleBase" id="RU003983"/>
    </source>
</evidence>
<dbReference type="EMBL" id="CP011388">
    <property type="protein sequence ID" value="ANE46881.1"/>
    <property type="molecule type" value="Genomic_DNA"/>
</dbReference>
<evidence type="ECO:0000256" key="3">
    <source>
        <dbReference type="ARBA" id="ARBA00022670"/>
    </source>
</evidence>
<evidence type="ECO:0000256" key="6">
    <source>
        <dbReference type="ARBA" id="ARBA00022801"/>
    </source>
</evidence>
<dbReference type="AlphaFoldDB" id="A0A172TIL2"/>
<accession>A0A172TIL2</accession>
<dbReference type="PATRIC" id="fig|1178515.4.peg.2396"/>
<evidence type="ECO:0000259" key="13">
    <source>
        <dbReference type="Pfam" id="PF01435"/>
    </source>
</evidence>
<feature type="domain" description="Peptidase M48" evidence="13">
    <location>
        <begin position="161"/>
        <end position="244"/>
    </location>
</feature>
<gene>
    <name evidence="14" type="ORF">SY83_12005</name>
</gene>
<keyword evidence="5" id="KW-0479">Metal-binding</keyword>
<evidence type="ECO:0000313" key="14">
    <source>
        <dbReference type="EMBL" id="ANE46881.1"/>
    </source>
</evidence>
<keyword evidence="15" id="KW-1185">Reference proteome</keyword>
<evidence type="ECO:0000256" key="9">
    <source>
        <dbReference type="ARBA" id="ARBA00023049"/>
    </source>
</evidence>
<keyword evidence="2" id="KW-1003">Cell membrane</keyword>
<dbReference type="Proteomes" id="UP000076927">
    <property type="component" value="Chromosome"/>
</dbReference>
<name>A0A172TIL2_9BACL</name>
<dbReference type="KEGG" id="pswu:SY83_12005"/>
<feature type="domain" description="Peptidase M48" evidence="13">
    <location>
        <begin position="75"/>
        <end position="153"/>
    </location>
</feature>
<dbReference type="OrthoDB" id="9810445at2"/>
<keyword evidence="3 11" id="KW-0645">Protease</keyword>
<keyword evidence="7 11" id="KW-0862">Zinc</keyword>
<protein>
    <submittedName>
        <fullName evidence="14">Peptidase M48</fullName>
    </submittedName>
</protein>
<evidence type="ECO:0000256" key="10">
    <source>
        <dbReference type="ARBA" id="ARBA00023136"/>
    </source>
</evidence>
<dbReference type="Pfam" id="PF01435">
    <property type="entry name" value="Peptidase_M48"/>
    <property type="match status" value="2"/>
</dbReference>
<evidence type="ECO:0000256" key="1">
    <source>
        <dbReference type="ARBA" id="ARBA00004651"/>
    </source>
</evidence>
<dbReference type="CDD" id="cd07325">
    <property type="entry name" value="M48_Ste24p_like"/>
    <property type="match status" value="1"/>
</dbReference>
<dbReference type="RefSeq" id="WP_068606783.1">
    <property type="nucleotide sequence ID" value="NZ_CP011388.1"/>
</dbReference>
<evidence type="ECO:0000256" key="4">
    <source>
        <dbReference type="ARBA" id="ARBA00022692"/>
    </source>
</evidence>
<evidence type="ECO:0000313" key="15">
    <source>
        <dbReference type="Proteomes" id="UP000076927"/>
    </source>
</evidence>
<evidence type="ECO:0000256" key="7">
    <source>
        <dbReference type="ARBA" id="ARBA00022833"/>
    </source>
</evidence>
<organism evidence="14 15">
    <name type="scientific">Paenibacillus swuensis</name>
    <dbReference type="NCBI Taxonomy" id="1178515"/>
    <lineage>
        <taxon>Bacteria</taxon>
        <taxon>Bacillati</taxon>
        <taxon>Bacillota</taxon>
        <taxon>Bacilli</taxon>
        <taxon>Bacillales</taxon>
        <taxon>Paenibacillaceae</taxon>
        <taxon>Paenibacillus</taxon>
    </lineage>
</organism>
<evidence type="ECO:0000256" key="5">
    <source>
        <dbReference type="ARBA" id="ARBA00022723"/>
    </source>
</evidence>
<keyword evidence="4 12" id="KW-0812">Transmembrane</keyword>
<dbReference type="InterPro" id="IPR050083">
    <property type="entry name" value="HtpX_protease"/>
</dbReference>
<dbReference type="InterPro" id="IPR001915">
    <property type="entry name" value="Peptidase_M48"/>
</dbReference>
<keyword evidence="10 12" id="KW-0472">Membrane</keyword>
<dbReference type="GO" id="GO:0004222">
    <property type="term" value="F:metalloendopeptidase activity"/>
    <property type="evidence" value="ECO:0007669"/>
    <property type="project" value="InterPro"/>
</dbReference>
<proteinExistence type="inferred from homology"/>
<evidence type="ECO:0000256" key="2">
    <source>
        <dbReference type="ARBA" id="ARBA00022475"/>
    </source>
</evidence>